<keyword evidence="4" id="KW-1185">Reference proteome</keyword>
<keyword evidence="1" id="KW-0812">Transmembrane</keyword>
<dbReference type="InterPro" id="IPR001633">
    <property type="entry name" value="EAL_dom"/>
</dbReference>
<dbReference type="SMART" id="SM00267">
    <property type="entry name" value="GGDEF"/>
    <property type="match status" value="1"/>
</dbReference>
<dbReference type="Pfam" id="PF00563">
    <property type="entry name" value="EAL"/>
    <property type="match status" value="1"/>
</dbReference>
<dbReference type="Gene3D" id="3.30.70.270">
    <property type="match status" value="1"/>
</dbReference>
<dbReference type="InterPro" id="IPR000160">
    <property type="entry name" value="GGDEF_dom"/>
</dbReference>
<dbReference type="InterPro" id="IPR035919">
    <property type="entry name" value="EAL_sf"/>
</dbReference>
<proteinExistence type="predicted"/>
<dbReference type="AlphaFoldDB" id="A0AAE4ART1"/>
<keyword evidence="1" id="KW-1133">Transmembrane helix</keyword>
<dbReference type="GO" id="GO:0071111">
    <property type="term" value="F:cyclic-guanylate-specific phosphodiesterase activity"/>
    <property type="evidence" value="ECO:0007669"/>
    <property type="project" value="InterPro"/>
</dbReference>
<dbReference type="InterPro" id="IPR050706">
    <property type="entry name" value="Cyclic-di-GMP_PDE-like"/>
</dbReference>
<reference evidence="3" key="1">
    <citation type="submission" date="2023-07" db="EMBL/GenBank/DDBJ databases">
        <title>Genomic Encyclopedia of Type Strains, Phase IV (KMG-IV): sequencing the most valuable type-strain genomes for metagenomic binning, comparative biology and taxonomic classification.</title>
        <authorList>
            <person name="Goeker M."/>
        </authorList>
    </citation>
    <scope>NUCLEOTIDE SEQUENCE</scope>
    <source>
        <strain evidence="3">DSM 21202</strain>
    </source>
</reference>
<evidence type="ECO:0000259" key="2">
    <source>
        <dbReference type="PROSITE" id="PS50883"/>
    </source>
</evidence>
<dbReference type="RefSeq" id="WP_306884203.1">
    <property type="nucleotide sequence ID" value="NZ_JAUSUL010000001.1"/>
</dbReference>
<dbReference type="PANTHER" id="PTHR33121">
    <property type="entry name" value="CYCLIC DI-GMP PHOSPHODIESTERASE PDEF"/>
    <property type="match status" value="1"/>
</dbReference>
<dbReference type="SMART" id="SM00052">
    <property type="entry name" value="EAL"/>
    <property type="match status" value="1"/>
</dbReference>
<name>A0AAE4ART1_9HYPH</name>
<protein>
    <submittedName>
        <fullName evidence="3">EAL domain-containing protein (Putative c-di-GMP-specific phosphodiesterase class I)/GGDEF domain-containing protein</fullName>
    </submittedName>
</protein>
<dbReference type="SUPFAM" id="SSF141868">
    <property type="entry name" value="EAL domain-like"/>
    <property type="match status" value="1"/>
</dbReference>
<sequence>MHLYALLSRIRFLNYSGKILVVTFFGIHVPLIVLILYFAINQEGSWRALAPIVFVVLAATLVGTAITLFVLNQLLAPIMAASKALGDYRTRRALPELPREFEDEAGALMRDTDVTIRDLDTALKRLTHFDPVSMLGRRPELIEQVESLIAKGDPIAGVCVRISNFAEIETLMSFEATNRVILTLAERLQEHAGASALGRTSSATFKFAMPLADPAALHRHLEALHGHLTAPIRYGRSLYYPKISIGVACFPEHAAQAAELLSAALSAATVQNFNTGAAVSYFSEVSNDTARRRFMLDQDLRQALKRGEFELHYQPIVDAELSSVVAAEALIRWRHPQLGNIPPSDFIAIAEESGLIIQLGEFTFNAACNQIRTWKAGGHEAPRISINLSAEQFRDPDLVHKIDHAVGSAGIRHADIKIEITESVLLTDLPHVEQSIGQLRDRGVGISLDDFGADYSNMRYVANFNFDEMKIDRMFVQDVDRDQRLHAICTSIATLSRGLGIQLVAEGVERAEELAALMDVGCRLFQGYHFARPVPAHLFPEECRKAVAALAPRVDTAA</sequence>
<evidence type="ECO:0000313" key="3">
    <source>
        <dbReference type="EMBL" id="MDQ0314428.1"/>
    </source>
</evidence>
<dbReference type="PROSITE" id="PS50883">
    <property type="entry name" value="EAL"/>
    <property type="match status" value="1"/>
</dbReference>
<keyword evidence="1" id="KW-0472">Membrane</keyword>
<comment type="caution">
    <text evidence="3">The sequence shown here is derived from an EMBL/GenBank/DDBJ whole genome shotgun (WGS) entry which is preliminary data.</text>
</comment>
<gene>
    <name evidence="3" type="ORF">J2S73_000865</name>
</gene>
<dbReference type="InterPro" id="IPR043128">
    <property type="entry name" value="Rev_trsase/Diguanyl_cyclase"/>
</dbReference>
<dbReference type="EMBL" id="JAUSUL010000001">
    <property type="protein sequence ID" value="MDQ0314428.1"/>
    <property type="molecule type" value="Genomic_DNA"/>
</dbReference>
<feature type="transmembrane region" description="Helical" evidence="1">
    <location>
        <begin position="20"/>
        <end position="40"/>
    </location>
</feature>
<feature type="transmembrane region" description="Helical" evidence="1">
    <location>
        <begin position="46"/>
        <end position="71"/>
    </location>
</feature>
<dbReference type="Gene3D" id="3.20.20.450">
    <property type="entry name" value="EAL domain"/>
    <property type="match status" value="1"/>
</dbReference>
<dbReference type="Proteomes" id="UP001229244">
    <property type="component" value="Unassembled WGS sequence"/>
</dbReference>
<dbReference type="Pfam" id="PF00990">
    <property type="entry name" value="GGDEF"/>
    <property type="match status" value="1"/>
</dbReference>
<dbReference type="SUPFAM" id="SSF55073">
    <property type="entry name" value="Nucleotide cyclase"/>
    <property type="match status" value="1"/>
</dbReference>
<evidence type="ECO:0000256" key="1">
    <source>
        <dbReference type="SAM" id="Phobius"/>
    </source>
</evidence>
<feature type="domain" description="EAL" evidence="2">
    <location>
        <begin position="293"/>
        <end position="547"/>
    </location>
</feature>
<accession>A0AAE4ART1</accession>
<organism evidence="3 4">
    <name type="scientific">Amorphus orientalis</name>
    <dbReference type="NCBI Taxonomy" id="649198"/>
    <lineage>
        <taxon>Bacteria</taxon>
        <taxon>Pseudomonadati</taxon>
        <taxon>Pseudomonadota</taxon>
        <taxon>Alphaproteobacteria</taxon>
        <taxon>Hyphomicrobiales</taxon>
        <taxon>Amorphaceae</taxon>
        <taxon>Amorphus</taxon>
    </lineage>
</organism>
<dbReference type="PANTHER" id="PTHR33121:SF79">
    <property type="entry name" value="CYCLIC DI-GMP PHOSPHODIESTERASE PDED-RELATED"/>
    <property type="match status" value="1"/>
</dbReference>
<dbReference type="CDD" id="cd01948">
    <property type="entry name" value="EAL"/>
    <property type="match status" value="1"/>
</dbReference>
<dbReference type="InterPro" id="IPR029787">
    <property type="entry name" value="Nucleotide_cyclase"/>
</dbReference>
<evidence type="ECO:0000313" key="4">
    <source>
        <dbReference type="Proteomes" id="UP001229244"/>
    </source>
</evidence>